<accession>A0A5B7EMA6</accession>
<dbReference type="EMBL" id="VSRR010002855">
    <property type="protein sequence ID" value="MPC33544.1"/>
    <property type="molecule type" value="Genomic_DNA"/>
</dbReference>
<sequence>MRYIWLLCAPALQKMLDARLPKAEWDALSAVEALENIIKLVLHAANQAVQWSDFFYVKQAVGMSVADYFTKSSQMVLDCAFQCPSCDKDLIQKHLRAYCVAFEAAQRNAHRFLLNHHTKATTSDITHDAVSDDDVIAATSPRKARHRTCGYCSDRHQPGKTACPTANAMCRACGKLGHFQKVCRGGKNPTRKDAVASAVMATT</sequence>
<evidence type="ECO:0000313" key="4">
    <source>
        <dbReference type="Proteomes" id="UP000324222"/>
    </source>
</evidence>
<dbReference type="Proteomes" id="UP000324222">
    <property type="component" value="Unassembled WGS sequence"/>
</dbReference>
<evidence type="ECO:0000313" key="3">
    <source>
        <dbReference type="EMBL" id="MPC33544.1"/>
    </source>
</evidence>
<dbReference type="GO" id="GO:0008270">
    <property type="term" value="F:zinc ion binding"/>
    <property type="evidence" value="ECO:0007669"/>
    <property type="project" value="UniProtKB-KW"/>
</dbReference>
<feature type="domain" description="CCHC-type" evidence="2">
    <location>
        <begin position="170"/>
        <end position="184"/>
    </location>
</feature>
<evidence type="ECO:0000256" key="1">
    <source>
        <dbReference type="PROSITE-ProRule" id="PRU00047"/>
    </source>
</evidence>
<dbReference type="InterPro" id="IPR001878">
    <property type="entry name" value="Znf_CCHC"/>
</dbReference>
<keyword evidence="4" id="KW-1185">Reference proteome</keyword>
<protein>
    <recommendedName>
        <fullName evidence="2">CCHC-type domain-containing protein</fullName>
    </recommendedName>
</protein>
<proteinExistence type="predicted"/>
<keyword evidence="1" id="KW-0862">Zinc</keyword>
<reference evidence="3 4" key="1">
    <citation type="submission" date="2019-05" db="EMBL/GenBank/DDBJ databases">
        <title>Another draft genome of Portunus trituberculatus and its Hox gene families provides insights of decapod evolution.</title>
        <authorList>
            <person name="Jeong J.-H."/>
            <person name="Song I."/>
            <person name="Kim S."/>
            <person name="Choi T."/>
            <person name="Kim D."/>
            <person name="Ryu S."/>
            <person name="Kim W."/>
        </authorList>
    </citation>
    <scope>NUCLEOTIDE SEQUENCE [LARGE SCALE GENOMIC DNA]</scope>
    <source>
        <tissue evidence="3">Muscle</tissue>
    </source>
</reference>
<dbReference type="OrthoDB" id="2286242at2759"/>
<keyword evidence="1" id="KW-0479">Metal-binding</keyword>
<dbReference type="PROSITE" id="PS50158">
    <property type="entry name" value="ZF_CCHC"/>
    <property type="match status" value="1"/>
</dbReference>
<comment type="caution">
    <text evidence="3">The sequence shown here is derived from an EMBL/GenBank/DDBJ whole genome shotgun (WGS) entry which is preliminary data.</text>
</comment>
<keyword evidence="1" id="KW-0863">Zinc-finger</keyword>
<dbReference type="GO" id="GO:0003676">
    <property type="term" value="F:nucleic acid binding"/>
    <property type="evidence" value="ECO:0007669"/>
    <property type="project" value="InterPro"/>
</dbReference>
<name>A0A5B7EMA6_PORTR</name>
<evidence type="ECO:0000259" key="2">
    <source>
        <dbReference type="PROSITE" id="PS50158"/>
    </source>
</evidence>
<organism evidence="3 4">
    <name type="scientific">Portunus trituberculatus</name>
    <name type="common">Swimming crab</name>
    <name type="synonym">Neptunus trituberculatus</name>
    <dbReference type="NCBI Taxonomy" id="210409"/>
    <lineage>
        <taxon>Eukaryota</taxon>
        <taxon>Metazoa</taxon>
        <taxon>Ecdysozoa</taxon>
        <taxon>Arthropoda</taxon>
        <taxon>Crustacea</taxon>
        <taxon>Multicrustacea</taxon>
        <taxon>Malacostraca</taxon>
        <taxon>Eumalacostraca</taxon>
        <taxon>Eucarida</taxon>
        <taxon>Decapoda</taxon>
        <taxon>Pleocyemata</taxon>
        <taxon>Brachyura</taxon>
        <taxon>Eubrachyura</taxon>
        <taxon>Portunoidea</taxon>
        <taxon>Portunidae</taxon>
        <taxon>Portuninae</taxon>
        <taxon>Portunus</taxon>
    </lineage>
</organism>
<gene>
    <name evidence="3" type="ORF">E2C01_026899</name>
</gene>
<dbReference type="AlphaFoldDB" id="A0A5B7EMA6"/>